<evidence type="ECO:0000313" key="3">
    <source>
        <dbReference type="EMBL" id="GBG27249.1"/>
    </source>
</evidence>
<dbReference type="SMART" id="SM00368">
    <property type="entry name" value="LRR_RI"/>
    <property type="match status" value="5"/>
</dbReference>
<keyword evidence="4" id="KW-1185">Reference proteome</keyword>
<evidence type="ECO:0000313" key="4">
    <source>
        <dbReference type="Proteomes" id="UP000241890"/>
    </source>
</evidence>
<feature type="coiled-coil region" evidence="1">
    <location>
        <begin position="5"/>
        <end position="32"/>
    </location>
</feature>
<dbReference type="PANTHER" id="PTHR46761:SF2">
    <property type="entry name" value="RAN GTPASE-ACTIVATING PROTEIN 1"/>
    <property type="match status" value="1"/>
</dbReference>
<feature type="region of interest" description="Disordered" evidence="2">
    <location>
        <begin position="410"/>
        <end position="439"/>
    </location>
</feature>
<dbReference type="AlphaFoldDB" id="A0A2R5GAD0"/>
<dbReference type="GO" id="GO:0005096">
    <property type="term" value="F:GTPase activator activity"/>
    <property type="evidence" value="ECO:0007669"/>
    <property type="project" value="InterPro"/>
</dbReference>
<organism evidence="3 4">
    <name type="scientific">Hondaea fermentalgiana</name>
    <dbReference type="NCBI Taxonomy" id="2315210"/>
    <lineage>
        <taxon>Eukaryota</taxon>
        <taxon>Sar</taxon>
        <taxon>Stramenopiles</taxon>
        <taxon>Bigyra</taxon>
        <taxon>Labyrinthulomycetes</taxon>
        <taxon>Thraustochytrida</taxon>
        <taxon>Thraustochytriidae</taxon>
        <taxon>Hondaea</taxon>
    </lineage>
</organism>
<dbReference type="InParanoid" id="A0A2R5GAD0"/>
<proteinExistence type="predicted"/>
<comment type="caution">
    <text evidence="3">The sequence shown here is derived from an EMBL/GenBank/DDBJ whole genome shotgun (WGS) entry which is preliminary data.</text>
</comment>
<sequence>MSDRVRALQQRVVQLEREGADKDARIEALRRKRHVDLTSEKREALTKERAEELLGAADVDAVAVTLGTKSFGKESSAVAAEVLRQMKALEYADLADIIAGRPEAEALEVLKEMCGALPTSQVRVLDLSENALGEKGIRALSDILSAMSSLQEVKFMNNGLSELSIELLRECLPKSELRTLHFHNNMSGPGGARAASEIIAQCPVLEDFRMSSSRVRPDGGLPMIKALCALGPRLRRVNLSDSMFDSDCTEALVEGLSSMTNLTDLILRDTGIDKDALLDALEDPEVLPKLSVLDLSGLELDAEAGERVGALVKSRLRLRKLWMDDNELESEGAENFAAAAKPCMLELLSVQTNTIGQRGAVALARFAAATPTLTRLDLNDNTISEVGLVKVKSLLEKKGRISVLGSLDENVDDCDEDEPLSDNEDDEDENVADAGVEDDIDALADAMGQGMALK</sequence>
<dbReference type="Pfam" id="PF13516">
    <property type="entry name" value="LRR_6"/>
    <property type="match status" value="2"/>
</dbReference>
<dbReference type="PANTHER" id="PTHR46761">
    <property type="entry name" value="RAN GTPASE-ACTIVATING PROTEIN 1"/>
    <property type="match status" value="1"/>
</dbReference>
<dbReference type="InterPro" id="IPR001611">
    <property type="entry name" value="Leu-rich_rpt"/>
</dbReference>
<name>A0A2R5GAD0_9STRA</name>
<dbReference type="Proteomes" id="UP000241890">
    <property type="component" value="Unassembled WGS sequence"/>
</dbReference>
<evidence type="ECO:0000256" key="1">
    <source>
        <dbReference type="SAM" id="Coils"/>
    </source>
</evidence>
<protein>
    <submittedName>
        <fullName evidence="3">RAN GTPase-activating protein 1</fullName>
    </submittedName>
</protein>
<dbReference type="SUPFAM" id="SSF52047">
    <property type="entry name" value="RNI-like"/>
    <property type="match status" value="1"/>
</dbReference>
<dbReference type="OrthoDB" id="120976at2759"/>
<reference evidence="3 4" key="1">
    <citation type="submission" date="2017-12" db="EMBL/GenBank/DDBJ databases">
        <title>Sequencing, de novo assembly and annotation of complete genome of a new Thraustochytrid species, strain FCC1311.</title>
        <authorList>
            <person name="Sedici K."/>
            <person name="Godart F."/>
            <person name="Aiese Cigliano R."/>
            <person name="Sanseverino W."/>
            <person name="Barakat M."/>
            <person name="Ortet P."/>
            <person name="Marechal E."/>
            <person name="Cagnac O."/>
            <person name="Amato A."/>
        </authorList>
    </citation>
    <scope>NUCLEOTIDE SEQUENCE [LARGE SCALE GENOMIC DNA]</scope>
</reference>
<evidence type="ECO:0000256" key="2">
    <source>
        <dbReference type="SAM" id="MobiDB-lite"/>
    </source>
</evidence>
<dbReference type="Gene3D" id="3.80.10.10">
    <property type="entry name" value="Ribonuclease Inhibitor"/>
    <property type="match status" value="2"/>
</dbReference>
<gene>
    <name evidence="3" type="ORF">FCC1311_034712</name>
</gene>
<dbReference type="InterPro" id="IPR045203">
    <property type="entry name" value="RanGAP1/2"/>
</dbReference>
<dbReference type="InterPro" id="IPR032675">
    <property type="entry name" value="LRR_dom_sf"/>
</dbReference>
<keyword evidence="1" id="KW-0175">Coiled coil</keyword>
<dbReference type="EMBL" id="BEYU01000028">
    <property type="protein sequence ID" value="GBG27249.1"/>
    <property type="molecule type" value="Genomic_DNA"/>
</dbReference>
<accession>A0A2R5GAD0</accession>